<reference evidence="2 3" key="1">
    <citation type="journal article" date="2019" name="PLoS ONE">
        <title>Comparative genome analysis indicates high evolutionary potential of pathogenicity genes in Colletotrichum tanaceti.</title>
        <authorList>
            <person name="Lelwala R.V."/>
            <person name="Korhonen P.K."/>
            <person name="Young N.D."/>
            <person name="Scott J.B."/>
            <person name="Ades P.A."/>
            <person name="Gasser R.B."/>
            <person name="Taylor P.W.J."/>
        </authorList>
    </citation>
    <scope>NUCLEOTIDE SEQUENCE [LARGE SCALE GENOMIC DNA]</scope>
    <source>
        <strain evidence="2">BRIP57314</strain>
    </source>
</reference>
<feature type="transmembrane region" description="Helical" evidence="1">
    <location>
        <begin position="236"/>
        <end position="256"/>
    </location>
</feature>
<dbReference type="EMBL" id="PJEX01000465">
    <property type="protein sequence ID" value="TKW49882.1"/>
    <property type="molecule type" value="Genomic_DNA"/>
</dbReference>
<keyword evidence="3" id="KW-1185">Reference proteome</keyword>
<keyword evidence="1" id="KW-0472">Membrane</keyword>
<evidence type="ECO:0000313" key="3">
    <source>
        <dbReference type="Proteomes" id="UP000310108"/>
    </source>
</evidence>
<comment type="caution">
    <text evidence="2">The sequence shown here is derived from an EMBL/GenBank/DDBJ whole genome shotgun (WGS) entry which is preliminary data.</text>
</comment>
<keyword evidence="1" id="KW-0812">Transmembrane</keyword>
<sequence>MPSDSLKSDTAIHYPFLSFQDNTGPPSYDITYDLPSTKCLGTFRTMATASSPPTENRPLNPTVVFPPASLTSRACSDSSCDGSGSPRVFARLTFNFVRALRAVAIAFAIGLVVVECTNYNPFYRASIPFIFFSVVQLVWLVLALLTQGNRRRRGHGTCFAVDLGFVECIFRRRGRDDDVDGHERGGLLSWLMDDGGKQRKIKGLFYTAIDILFAIITFALGVVATTEPRCWESDSHVPIAVLGIFIGVFEGAIAIAQQFAILKSAKIQIMWDEDGETDLGSHKYRIRLPQSPEQRHAALSVTA</sequence>
<dbReference type="Proteomes" id="UP000310108">
    <property type="component" value="Unassembled WGS sequence"/>
</dbReference>
<name>A0A4U6X3D4_9PEZI</name>
<accession>A0A4U6X3D4</accession>
<organism evidence="2 3">
    <name type="scientific">Colletotrichum tanaceti</name>
    <dbReference type="NCBI Taxonomy" id="1306861"/>
    <lineage>
        <taxon>Eukaryota</taxon>
        <taxon>Fungi</taxon>
        <taxon>Dikarya</taxon>
        <taxon>Ascomycota</taxon>
        <taxon>Pezizomycotina</taxon>
        <taxon>Sordariomycetes</taxon>
        <taxon>Hypocreomycetidae</taxon>
        <taxon>Glomerellales</taxon>
        <taxon>Glomerellaceae</taxon>
        <taxon>Colletotrichum</taxon>
        <taxon>Colletotrichum destructivum species complex</taxon>
    </lineage>
</organism>
<feature type="transmembrane region" description="Helical" evidence="1">
    <location>
        <begin position="96"/>
        <end position="114"/>
    </location>
</feature>
<evidence type="ECO:0000313" key="2">
    <source>
        <dbReference type="EMBL" id="TKW49882.1"/>
    </source>
</evidence>
<feature type="transmembrane region" description="Helical" evidence="1">
    <location>
        <begin position="126"/>
        <end position="145"/>
    </location>
</feature>
<proteinExistence type="predicted"/>
<evidence type="ECO:0000256" key="1">
    <source>
        <dbReference type="SAM" id="Phobius"/>
    </source>
</evidence>
<feature type="transmembrane region" description="Helical" evidence="1">
    <location>
        <begin position="204"/>
        <end position="224"/>
    </location>
</feature>
<gene>
    <name evidence="2" type="ORF">CTA1_2093</name>
</gene>
<keyword evidence="1" id="KW-1133">Transmembrane helix</keyword>
<dbReference type="AlphaFoldDB" id="A0A4U6X3D4"/>
<protein>
    <submittedName>
        <fullName evidence="2">Uncharacterized protein</fullName>
    </submittedName>
</protein>